<keyword evidence="3" id="KW-1185">Reference proteome</keyword>
<evidence type="ECO:0000313" key="3">
    <source>
        <dbReference type="Proteomes" id="UP001620645"/>
    </source>
</evidence>
<accession>A0ABD2KN89</accession>
<protein>
    <submittedName>
        <fullName evidence="2">Uncharacterized protein</fullName>
    </submittedName>
</protein>
<proteinExistence type="predicted"/>
<dbReference type="AlphaFoldDB" id="A0ABD2KN89"/>
<evidence type="ECO:0000256" key="1">
    <source>
        <dbReference type="SAM" id="MobiDB-lite"/>
    </source>
</evidence>
<sequence>MRWTNRRKGRSMEEVEEERDEQPAAAKVGEEKEGRGKRKLNKGGKRKGKRMVGMMMNMRKTNGQTTTIGDGRFVGKQSQSEAAKQTNALPPPPPISPAFYYARVQIAEGAETHFPFRRWELTTDTARILPRPFVRMCQ</sequence>
<gene>
    <name evidence="2" type="ORF">niasHS_002214</name>
</gene>
<name>A0ABD2KN89_HETSC</name>
<comment type="caution">
    <text evidence="2">The sequence shown here is derived from an EMBL/GenBank/DDBJ whole genome shotgun (WGS) entry which is preliminary data.</text>
</comment>
<organism evidence="2 3">
    <name type="scientific">Heterodera schachtii</name>
    <name type="common">Sugarbeet cyst nematode worm</name>
    <name type="synonym">Tylenchus schachtii</name>
    <dbReference type="NCBI Taxonomy" id="97005"/>
    <lineage>
        <taxon>Eukaryota</taxon>
        <taxon>Metazoa</taxon>
        <taxon>Ecdysozoa</taxon>
        <taxon>Nematoda</taxon>
        <taxon>Chromadorea</taxon>
        <taxon>Rhabditida</taxon>
        <taxon>Tylenchina</taxon>
        <taxon>Tylenchomorpha</taxon>
        <taxon>Tylenchoidea</taxon>
        <taxon>Heteroderidae</taxon>
        <taxon>Heteroderinae</taxon>
        <taxon>Heterodera</taxon>
    </lineage>
</organism>
<evidence type="ECO:0000313" key="2">
    <source>
        <dbReference type="EMBL" id="KAL3104187.1"/>
    </source>
</evidence>
<feature type="compositionally biased region" description="Low complexity" evidence="1">
    <location>
        <begin position="51"/>
        <end position="60"/>
    </location>
</feature>
<dbReference type="Proteomes" id="UP001620645">
    <property type="component" value="Unassembled WGS sequence"/>
</dbReference>
<feature type="region of interest" description="Disordered" evidence="1">
    <location>
        <begin position="1"/>
        <end position="94"/>
    </location>
</feature>
<feature type="compositionally biased region" description="Polar residues" evidence="1">
    <location>
        <begin position="76"/>
        <end position="88"/>
    </location>
</feature>
<feature type="compositionally biased region" description="Basic residues" evidence="1">
    <location>
        <begin position="35"/>
        <end position="50"/>
    </location>
</feature>
<dbReference type="EMBL" id="JBICCN010000007">
    <property type="protein sequence ID" value="KAL3104187.1"/>
    <property type="molecule type" value="Genomic_DNA"/>
</dbReference>
<reference evidence="2 3" key="1">
    <citation type="submission" date="2024-10" db="EMBL/GenBank/DDBJ databases">
        <authorList>
            <person name="Kim D."/>
        </authorList>
    </citation>
    <scope>NUCLEOTIDE SEQUENCE [LARGE SCALE GENOMIC DNA]</scope>
    <source>
        <strain evidence="2">Taebaek</strain>
    </source>
</reference>